<evidence type="ECO:0000313" key="1">
    <source>
        <dbReference type="EMBL" id="KRX12467.1"/>
    </source>
</evidence>
<dbReference type="AlphaFoldDB" id="A0A0V0RD95"/>
<accession>A0A0V0RD95</accession>
<evidence type="ECO:0000313" key="2">
    <source>
        <dbReference type="Proteomes" id="UP000054630"/>
    </source>
</evidence>
<dbReference type="EMBL" id="JYDL01000385">
    <property type="protein sequence ID" value="KRX12467.1"/>
    <property type="molecule type" value="Genomic_DNA"/>
</dbReference>
<sequence length="71" mass="8248">MPLMAGSELTAEIYPFVSDMMMFKSCYTIDEHNCIMSVFFPNMIGLTSGSKFWSELTAEIYPFVYNMMMFK</sequence>
<proteinExistence type="predicted"/>
<comment type="caution">
    <text evidence="1">The sequence shown here is derived from an EMBL/GenBank/DDBJ whole genome shotgun (WGS) entry which is preliminary data.</text>
</comment>
<reference evidence="1 2" key="1">
    <citation type="submission" date="2015-01" db="EMBL/GenBank/DDBJ databases">
        <title>Evolution of Trichinella species and genotypes.</title>
        <authorList>
            <person name="Korhonen P.K."/>
            <person name="Edoardo P."/>
            <person name="Giuseppe L.R."/>
            <person name="Gasser R.B."/>
        </authorList>
    </citation>
    <scope>NUCLEOTIDE SEQUENCE [LARGE SCALE GENOMIC DNA]</scope>
    <source>
        <strain evidence="1">ISS37</strain>
    </source>
</reference>
<keyword evidence="2" id="KW-1185">Reference proteome</keyword>
<protein>
    <submittedName>
        <fullName evidence="1">Uncharacterized protein</fullName>
    </submittedName>
</protein>
<name>A0A0V0RD95_9BILA</name>
<organism evidence="1 2">
    <name type="scientific">Trichinella nelsoni</name>
    <dbReference type="NCBI Taxonomy" id="6336"/>
    <lineage>
        <taxon>Eukaryota</taxon>
        <taxon>Metazoa</taxon>
        <taxon>Ecdysozoa</taxon>
        <taxon>Nematoda</taxon>
        <taxon>Enoplea</taxon>
        <taxon>Dorylaimia</taxon>
        <taxon>Trichinellida</taxon>
        <taxon>Trichinellidae</taxon>
        <taxon>Trichinella</taxon>
    </lineage>
</organism>
<gene>
    <name evidence="1" type="ORF">T07_11490</name>
</gene>
<dbReference type="Proteomes" id="UP000054630">
    <property type="component" value="Unassembled WGS sequence"/>
</dbReference>